<dbReference type="PANTHER" id="PTHR21599:SF0">
    <property type="entry name" value="GLYCERATE KINASE"/>
    <property type="match status" value="1"/>
</dbReference>
<dbReference type="PANTHER" id="PTHR21599">
    <property type="entry name" value="GLYCERATE KINASE"/>
    <property type="match status" value="1"/>
</dbReference>
<reference evidence="6" key="1">
    <citation type="journal article" date="2019" name="Int. J. Syst. Evol. Microbiol.">
        <title>The Global Catalogue of Microorganisms (GCM) 10K type strain sequencing project: providing services to taxonomists for standard genome sequencing and annotation.</title>
        <authorList>
            <consortium name="The Broad Institute Genomics Platform"/>
            <consortium name="The Broad Institute Genome Sequencing Center for Infectious Disease"/>
            <person name="Wu L."/>
            <person name="Ma J."/>
        </authorList>
    </citation>
    <scope>NUCLEOTIDE SEQUENCE [LARGE SCALE GENOMIC DNA]</scope>
    <source>
        <strain evidence="6">CGMCC 1.15772</strain>
    </source>
</reference>
<dbReference type="Pfam" id="PF02595">
    <property type="entry name" value="Gly_kinase"/>
    <property type="match status" value="1"/>
</dbReference>
<dbReference type="Proteomes" id="UP001596297">
    <property type="component" value="Unassembled WGS sequence"/>
</dbReference>
<organism evidence="5 6">
    <name type="scientific">Deinococcus lacus</name>
    <dbReference type="NCBI Taxonomy" id="392561"/>
    <lineage>
        <taxon>Bacteria</taxon>
        <taxon>Thermotogati</taxon>
        <taxon>Deinococcota</taxon>
        <taxon>Deinococci</taxon>
        <taxon>Deinococcales</taxon>
        <taxon>Deinococcaceae</taxon>
        <taxon>Deinococcus</taxon>
    </lineage>
</organism>
<dbReference type="NCBIfam" id="TIGR00045">
    <property type="entry name" value="glycerate kinase"/>
    <property type="match status" value="1"/>
</dbReference>
<comment type="similarity">
    <text evidence="1 4">Belongs to the glycerate kinase type-1 family.</text>
</comment>
<evidence type="ECO:0000256" key="2">
    <source>
        <dbReference type="ARBA" id="ARBA00022679"/>
    </source>
</evidence>
<accession>A0ABW1YIF4</accession>
<dbReference type="PIRSF" id="PIRSF006078">
    <property type="entry name" value="GlxK"/>
    <property type="match status" value="1"/>
</dbReference>
<keyword evidence="3 4" id="KW-0418">Kinase</keyword>
<dbReference type="InterPro" id="IPR018193">
    <property type="entry name" value="Glyc_kinase_flavodox-like_fold"/>
</dbReference>
<protein>
    <submittedName>
        <fullName evidence="5">Glycerate kinase</fullName>
    </submittedName>
</protein>
<dbReference type="RefSeq" id="WP_380084099.1">
    <property type="nucleotide sequence ID" value="NZ_JBHSWD010000003.1"/>
</dbReference>
<name>A0ABW1YIF4_9DEIO</name>
<evidence type="ECO:0000256" key="3">
    <source>
        <dbReference type="ARBA" id="ARBA00022777"/>
    </source>
</evidence>
<dbReference type="GO" id="GO:0016301">
    <property type="term" value="F:kinase activity"/>
    <property type="evidence" value="ECO:0007669"/>
    <property type="project" value="UniProtKB-KW"/>
</dbReference>
<evidence type="ECO:0000256" key="1">
    <source>
        <dbReference type="ARBA" id="ARBA00006284"/>
    </source>
</evidence>
<comment type="caution">
    <text evidence="5">The sequence shown here is derived from an EMBL/GenBank/DDBJ whole genome shotgun (WGS) entry which is preliminary data.</text>
</comment>
<sequence length="381" mass="38446">MRILIAPDSFKGSLSAYAVAGAIARGVKRACPEADTVCVPMADGGEGTLEVFIRSGLARRSLTVADPLGRPVTAYYAAGDNVAVVELAQASGLPLLEPTERNPRLSSTRGTGELLLAAAQELPAGGELLLCIGGSATNDAGSGLLSALGARFLDASGQELPAGGAALRRLDSIDLSGLLPHLSKLSIRVACDVDNPLLGPRGASTVFGPQKGAGAAEVAELEQALGQFADVVARQTGVQLHDLAGAGAAGGTAGGLHALLGASLEPGVRLVAQLSGLERRLTAEDWDLVWTGEGSLDMQSAHGKVVSGVCGLALQRQLPVIALCGRVAAGAVDAVAGLQAAFALANGPLSPAESQAQAADLLTLQAEQLTRLWQAGSARRA</sequence>
<dbReference type="InterPro" id="IPR004381">
    <property type="entry name" value="Glycerate_kinase"/>
</dbReference>
<dbReference type="EMBL" id="JBHSWD010000003">
    <property type="protein sequence ID" value="MFC6592982.1"/>
    <property type="molecule type" value="Genomic_DNA"/>
</dbReference>
<evidence type="ECO:0000313" key="5">
    <source>
        <dbReference type="EMBL" id="MFC6592982.1"/>
    </source>
</evidence>
<dbReference type="Gene3D" id="3.90.1510.10">
    <property type="entry name" value="Glycerate kinase, domain 2"/>
    <property type="match status" value="1"/>
</dbReference>
<dbReference type="SUPFAM" id="SSF110738">
    <property type="entry name" value="Glycerate kinase I"/>
    <property type="match status" value="1"/>
</dbReference>
<gene>
    <name evidence="5" type="ORF">ACFP81_13875</name>
</gene>
<dbReference type="Gene3D" id="3.40.50.10350">
    <property type="entry name" value="Glycerate kinase, domain 1"/>
    <property type="match status" value="1"/>
</dbReference>
<proteinExistence type="inferred from homology"/>
<dbReference type="InterPro" id="IPR018197">
    <property type="entry name" value="Glycerate_kinase_RE-like"/>
</dbReference>
<evidence type="ECO:0000313" key="6">
    <source>
        <dbReference type="Proteomes" id="UP001596297"/>
    </source>
</evidence>
<keyword evidence="6" id="KW-1185">Reference proteome</keyword>
<keyword evidence="2 4" id="KW-0808">Transferase</keyword>
<dbReference type="InterPro" id="IPR036129">
    <property type="entry name" value="Glycerate_kinase_sf"/>
</dbReference>
<evidence type="ECO:0000256" key="4">
    <source>
        <dbReference type="PIRNR" id="PIRNR006078"/>
    </source>
</evidence>